<evidence type="ECO:0000313" key="3">
    <source>
        <dbReference type="Proteomes" id="UP000585474"/>
    </source>
</evidence>
<evidence type="ECO:0000313" key="2">
    <source>
        <dbReference type="EMBL" id="GFY85047.1"/>
    </source>
</evidence>
<evidence type="ECO:0000256" key="1">
    <source>
        <dbReference type="SAM" id="SignalP"/>
    </source>
</evidence>
<dbReference type="PROSITE" id="PS51257">
    <property type="entry name" value="PROKAR_LIPOPROTEIN"/>
    <property type="match status" value="1"/>
</dbReference>
<feature type="signal peptide" evidence="1">
    <location>
        <begin position="1"/>
        <end position="18"/>
    </location>
</feature>
<comment type="caution">
    <text evidence="2">The sequence shown here is derived from an EMBL/GenBank/DDBJ whole genome shotgun (WGS) entry which is preliminary data.</text>
</comment>
<dbReference type="EMBL" id="BJWL01000003">
    <property type="protein sequence ID" value="GFY85047.1"/>
    <property type="molecule type" value="Genomic_DNA"/>
</dbReference>
<dbReference type="AlphaFoldDB" id="A0A7J0EHC9"/>
<protein>
    <submittedName>
        <fullName evidence="2">Uncharacterized protein</fullName>
    </submittedName>
</protein>
<reference evidence="2 3" key="1">
    <citation type="submission" date="2019-07" db="EMBL/GenBank/DDBJ databases">
        <title>De Novo Assembly of kiwifruit Actinidia rufa.</title>
        <authorList>
            <person name="Sugita-Konishi S."/>
            <person name="Sato K."/>
            <person name="Mori E."/>
            <person name="Abe Y."/>
            <person name="Kisaki G."/>
            <person name="Hamano K."/>
            <person name="Suezawa K."/>
            <person name="Otani M."/>
            <person name="Fukuda T."/>
            <person name="Manabe T."/>
            <person name="Gomi K."/>
            <person name="Tabuchi M."/>
            <person name="Akimitsu K."/>
            <person name="Kataoka I."/>
        </authorList>
    </citation>
    <scope>NUCLEOTIDE SEQUENCE [LARGE SCALE GENOMIC DNA]</scope>
    <source>
        <strain evidence="3">cv. Fuchu</strain>
    </source>
</reference>
<gene>
    <name evidence="2" type="ORF">Acr_03g0018210</name>
</gene>
<sequence length="95" mass="11315">MKTKLPLLSLLFVTICLALIVSCGGGSGDGGEREELEEQYRQCRKLCDKQPPRQQWQCRRRCDRMYRERKRESRARERITNNKTWRDDGPVWART</sequence>
<dbReference type="Proteomes" id="UP000585474">
    <property type="component" value="Unassembled WGS sequence"/>
</dbReference>
<keyword evidence="3" id="KW-1185">Reference proteome</keyword>
<keyword evidence="1" id="KW-0732">Signal</keyword>
<name>A0A7J0EHC9_9ERIC</name>
<feature type="chain" id="PRO_5029721717" evidence="1">
    <location>
        <begin position="19"/>
        <end position="95"/>
    </location>
</feature>
<organism evidence="2 3">
    <name type="scientific">Actinidia rufa</name>
    <dbReference type="NCBI Taxonomy" id="165716"/>
    <lineage>
        <taxon>Eukaryota</taxon>
        <taxon>Viridiplantae</taxon>
        <taxon>Streptophyta</taxon>
        <taxon>Embryophyta</taxon>
        <taxon>Tracheophyta</taxon>
        <taxon>Spermatophyta</taxon>
        <taxon>Magnoliopsida</taxon>
        <taxon>eudicotyledons</taxon>
        <taxon>Gunneridae</taxon>
        <taxon>Pentapetalae</taxon>
        <taxon>asterids</taxon>
        <taxon>Ericales</taxon>
        <taxon>Actinidiaceae</taxon>
        <taxon>Actinidia</taxon>
    </lineage>
</organism>
<proteinExistence type="predicted"/>
<accession>A0A7J0EHC9</accession>